<dbReference type="EMBL" id="BPVZ01001278">
    <property type="protein sequence ID" value="GKV53333.1"/>
    <property type="molecule type" value="Genomic_DNA"/>
</dbReference>
<evidence type="ECO:0000313" key="1">
    <source>
        <dbReference type="EMBL" id="GKV53333.1"/>
    </source>
</evidence>
<dbReference type="AlphaFoldDB" id="A0AAV5MWT9"/>
<gene>
    <name evidence="1" type="ORF">SLEP1_g59866</name>
</gene>
<name>A0AAV5MWT9_9ROSI</name>
<sequence length="141" mass="16184">MPLDMVDNYLDVQEIDFQDPEDESYPGILYIIEVDARFTYFPNDEDDDVMAAMERVEAETFEVKAEDLTKTLLRTMFLSMAMPVDDHMMEKVLACANRMAQSDPYRNRKVRRMKVKLDIFVNDPSSSVTEVEAAGVKLLSG</sequence>
<evidence type="ECO:0000313" key="2">
    <source>
        <dbReference type="Proteomes" id="UP001054252"/>
    </source>
</evidence>
<dbReference type="Proteomes" id="UP001054252">
    <property type="component" value="Unassembled WGS sequence"/>
</dbReference>
<reference evidence="1 2" key="1">
    <citation type="journal article" date="2021" name="Commun. Biol.">
        <title>The genome of Shorea leprosula (Dipterocarpaceae) highlights the ecological relevance of drought in aseasonal tropical rainforests.</title>
        <authorList>
            <person name="Ng K.K.S."/>
            <person name="Kobayashi M.J."/>
            <person name="Fawcett J.A."/>
            <person name="Hatakeyama M."/>
            <person name="Paape T."/>
            <person name="Ng C.H."/>
            <person name="Ang C.C."/>
            <person name="Tnah L.H."/>
            <person name="Lee C.T."/>
            <person name="Nishiyama T."/>
            <person name="Sese J."/>
            <person name="O'Brien M.J."/>
            <person name="Copetti D."/>
            <person name="Mohd Noor M.I."/>
            <person name="Ong R.C."/>
            <person name="Putra M."/>
            <person name="Sireger I.Z."/>
            <person name="Indrioko S."/>
            <person name="Kosugi Y."/>
            <person name="Izuno A."/>
            <person name="Isagi Y."/>
            <person name="Lee S.L."/>
            <person name="Shimizu K.K."/>
        </authorList>
    </citation>
    <scope>NUCLEOTIDE SEQUENCE [LARGE SCALE GENOMIC DNA]</scope>
    <source>
        <strain evidence="1">214</strain>
    </source>
</reference>
<accession>A0AAV5MWT9</accession>
<comment type="caution">
    <text evidence="1">The sequence shown here is derived from an EMBL/GenBank/DDBJ whole genome shotgun (WGS) entry which is preliminary data.</text>
</comment>
<protein>
    <submittedName>
        <fullName evidence="1">Uncharacterized protein</fullName>
    </submittedName>
</protein>
<organism evidence="1 2">
    <name type="scientific">Rubroshorea leprosula</name>
    <dbReference type="NCBI Taxonomy" id="152421"/>
    <lineage>
        <taxon>Eukaryota</taxon>
        <taxon>Viridiplantae</taxon>
        <taxon>Streptophyta</taxon>
        <taxon>Embryophyta</taxon>
        <taxon>Tracheophyta</taxon>
        <taxon>Spermatophyta</taxon>
        <taxon>Magnoliopsida</taxon>
        <taxon>eudicotyledons</taxon>
        <taxon>Gunneridae</taxon>
        <taxon>Pentapetalae</taxon>
        <taxon>rosids</taxon>
        <taxon>malvids</taxon>
        <taxon>Malvales</taxon>
        <taxon>Dipterocarpaceae</taxon>
        <taxon>Rubroshorea</taxon>
    </lineage>
</organism>
<proteinExistence type="predicted"/>
<keyword evidence="2" id="KW-1185">Reference proteome</keyword>